<keyword evidence="2" id="KW-1185">Reference proteome</keyword>
<evidence type="ECO:0000313" key="2">
    <source>
        <dbReference type="Proteomes" id="UP000007523"/>
    </source>
</evidence>
<dbReference type="HOGENOM" id="CLU_3174230_0_0_9"/>
<dbReference type="STRING" id="1116391.PM3016_6899"/>
<accession>H6NQM8</accession>
<dbReference type="EMBL" id="CP003235">
    <property type="protein sequence ID" value="AFC33496.1"/>
    <property type="molecule type" value="Genomic_DNA"/>
</dbReference>
<protein>
    <submittedName>
        <fullName evidence="1">Uncharacterized protein</fullName>
    </submittedName>
</protein>
<gene>
    <name evidence="1" type="ORF">PM3016_6899</name>
</gene>
<organism evidence="1 2">
    <name type="scientific">Paenibacillus mucilaginosus 3016</name>
    <dbReference type="NCBI Taxonomy" id="1116391"/>
    <lineage>
        <taxon>Bacteria</taxon>
        <taxon>Bacillati</taxon>
        <taxon>Bacillota</taxon>
        <taxon>Bacilli</taxon>
        <taxon>Bacillales</taxon>
        <taxon>Paenibacillaceae</taxon>
        <taxon>Paenibacillus</taxon>
    </lineage>
</organism>
<dbReference type="KEGG" id="pmq:PM3016_6899"/>
<name>H6NQM8_9BACL</name>
<dbReference type="Proteomes" id="UP000007523">
    <property type="component" value="Chromosome"/>
</dbReference>
<dbReference type="AlphaFoldDB" id="H6NQM8"/>
<proteinExistence type="predicted"/>
<evidence type="ECO:0000313" key="1">
    <source>
        <dbReference type="EMBL" id="AFC33496.1"/>
    </source>
</evidence>
<reference evidence="1 2" key="1">
    <citation type="journal article" date="2012" name="J. Bacteriol.">
        <title>Complete Genome Sequence of Paenibacillus mucilaginosus 3016, a Bacterium Functional as Microbial Fertilizer.</title>
        <authorList>
            <person name="Ma M."/>
            <person name="Wang Z."/>
            <person name="Li L."/>
            <person name="Jiang X."/>
            <person name="Guan D."/>
            <person name="Cao F."/>
            <person name="Chen H."/>
            <person name="Wang X."/>
            <person name="Shen D."/>
            <person name="Du B."/>
            <person name="Li J."/>
        </authorList>
    </citation>
    <scope>NUCLEOTIDE SEQUENCE [LARGE SCALE GENOMIC DNA]</scope>
    <source>
        <strain evidence="1 2">3016</strain>
    </source>
</reference>
<sequence length="47" mass="5531">MMYTCQYCERDAESAHSITVYEEDGREKEFQVLCGSCYQEWLLSLKG</sequence>